<dbReference type="PROSITE" id="PS50893">
    <property type="entry name" value="ABC_TRANSPORTER_2"/>
    <property type="match status" value="1"/>
</dbReference>
<dbReference type="GO" id="GO:0005524">
    <property type="term" value="F:ATP binding"/>
    <property type="evidence" value="ECO:0007669"/>
    <property type="project" value="UniProtKB-KW"/>
</dbReference>
<reference evidence="4 5" key="1">
    <citation type="journal article" date="2014" name="Genome Announc.">
        <title>Draft Genome Sequence of Lysobacter capsici AZ78, a Bacterium Antagonistic to Plant-Pathogenic Oomycetes.</title>
        <authorList>
            <person name="Puopolo G."/>
            <person name="Sonego P."/>
            <person name="Engelen K."/>
            <person name="Pertot I."/>
        </authorList>
    </citation>
    <scope>NUCLEOTIDE SEQUENCE [LARGE SCALE GENOMIC DNA]</scope>
    <source>
        <strain evidence="4 5">AZ78</strain>
    </source>
</reference>
<organism evidence="4 5">
    <name type="scientific">Lysobacter capsici AZ78</name>
    <dbReference type="NCBI Taxonomy" id="1444315"/>
    <lineage>
        <taxon>Bacteria</taxon>
        <taxon>Pseudomonadati</taxon>
        <taxon>Pseudomonadota</taxon>
        <taxon>Gammaproteobacteria</taxon>
        <taxon>Lysobacterales</taxon>
        <taxon>Lysobacteraceae</taxon>
        <taxon>Lysobacter</taxon>
    </lineage>
</organism>
<gene>
    <name evidence="4" type="ORF">AZ78_2023</name>
</gene>
<dbReference type="OrthoDB" id="9783924at2"/>
<dbReference type="Pfam" id="PF00005">
    <property type="entry name" value="ABC_tran"/>
    <property type="match status" value="1"/>
</dbReference>
<keyword evidence="2 4" id="KW-0067">ATP-binding</keyword>
<dbReference type="InterPro" id="IPR050334">
    <property type="entry name" value="Molybdenum_import_ModC"/>
</dbReference>
<proteinExistence type="predicted"/>
<keyword evidence="5" id="KW-1185">Reference proteome</keyword>
<evidence type="ECO:0000313" key="5">
    <source>
        <dbReference type="Proteomes" id="UP000023435"/>
    </source>
</evidence>
<dbReference type="PANTHER" id="PTHR43514:SF4">
    <property type="entry name" value="ABC TRANSPORTER I FAMILY MEMBER 10"/>
    <property type="match status" value="1"/>
</dbReference>
<accession>A0A108U8H7</accession>
<dbReference type="EMBL" id="JAJA02000001">
    <property type="protein sequence ID" value="KWS04474.1"/>
    <property type="molecule type" value="Genomic_DNA"/>
</dbReference>
<feature type="domain" description="ABC transporter" evidence="3">
    <location>
        <begin position="1"/>
        <end position="210"/>
    </location>
</feature>
<comment type="caution">
    <text evidence="4">The sequence shown here is derived from an EMBL/GenBank/DDBJ whole genome shotgun (WGS) entry which is preliminary data.</text>
</comment>
<evidence type="ECO:0000256" key="1">
    <source>
        <dbReference type="ARBA" id="ARBA00022741"/>
    </source>
</evidence>
<dbReference type="InterPro" id="IPR003593">
    <property type="entry name" value="AAA+_ATPase"/>
</dbReference>
<protein>
    <submittedName>
        <fullName evidence="4">Molybdenum transport ATP-binding protein ModC</fullName>
    </submittedName>
</protein>
<name>A0A108U8H7_9GAMM</name>
<dbReference type="InterPro" id="IPR017871">
    <property type="entry name" value="ABC_transporter-like_CS"/>
</dbReference>
<dbReference type="PROSITE" id="PS00211">
    <property type="entry name" value="ABC_TRANSPORTER_1"/>
    <property type="match status" value="1"/>
</dbReference>
<dbReference type="SMART" id="SM00382">
    <property type="entry name" value="AAA"/>
    <property type="match status" value="1"/>
</dbReference>
<dbReference type="RefSeq" id="WP_036108698.1">
    <property type="nucleotide sequence ID" value="NZ_JAJA02000001.1"/>
</dbReference>
<evidence type="ECO:0000259" key="3">
    <source>
        <dbReference type="PROSITE" id="PS50893"/>
    </source>
</evidence>
<dbReference type="SUPFAM" id="SSF52540">
    <property type="entry name" value="P-loop containing nucleoside triphosphate hydrolases"/>
    <property type="match status" value="1"/>
</dbReference>
<dbReference type="AlphaFoldDB" id="A0A108U8H7"/>
<sequence length="210" mass="23563">MSAASFLIEVELRRGGFTRSIAIRSEQRVIAVVGDSGAGKTSLLHAIAGLLRPLRGRIEIAGRCLYDSAARIDLPAHRRHIGYVFQDARLFPHLDVRRNLLYGLRGEVRRAPRFELDAIVDLLGIGPLLQRGTAGLSGGEMQRVALGRALLSQPRILLLDEPLSMLDMNRRDELLPYLQRVRDETSLPMIYVSHYPDEVRRIADEVHVLD</sequence>
<evidence type="ECO:0000313" key="4">
    <source>
        <dbReference type="EMBL" id="KWS04474.1"/>
    </source>
</evidence>
<dbReference type="GO" id="GO:0016887">
    <property type="term" value="F:ATP hydrolysis activity"/>
    <property type="evidence" value="ECO:0007669"/>
    <property type="project" value="InterPro"/>
</dbReference>
<keyword evidence="1" id="KW-0547">Nucleotide-binding</keyword>
<dbReference type="Proteomes" id="UP000023435">
    <property type="component" value="Unassembled WGS sequence"/>
</dbReference>
<dbReference type="PANTHER" id="PTHR43514">
    <property type="entry name" value="ABC TRANSPORTER I FAMILY MEMBER 10"/>
    <property type="match status" value="1"/>
</dbReference>
<dbReference type="Gene3D" id="3.40.50.300">
    <property type="entry name" value="P-loop containing nucleotide triphosphate hydrolases"/>
    <property type="match status" value="1"/>
</dbReference>
<evidence type="ECO:0000256" key="2">
    <source>
        <dbReference type="ARBA" id="ARBA00022840"/>
    </source>
</evidence>
<dbReference type="InterPro" id="IPR003439">
    <property type="entry name" value="ABC_transporter-like_ATP-bd"/>
</dbReference>
<dbReference type="InterPro" id="IPR027417">
    <property type="entry name" value="P-loop_NTPase"/>
</dbReference>